<dbReference type="InterPro" id="IPR038704">
    <property type="entry name" value="YEAST_sf"/>
</dbReference>
<comment type="function">
    <text evidence="3">Component of the SWR1 complex which mediates the ATP-dependent exchange of histone H2A for an H2A variant leading to transcriptional regulation of selected genes by chromatin remodeling. Component of the NuA4 histone acetyltransferase complex which is involved in transcriptional activation of selected genes principally by acetylation of nucleosomal histones H4 and H2A. The NuA4 complex is also involved in DNA repair. Yaf9 may also be required for viability in conditions in which the structural integrity of the spindle is compromised.</text>
</comment>
<reference evidence="6 7" key="1">
    <citation type="journal article" date="2020" name="Elife">
        <title>Loss of centromere function drives karyotype evolution in closely related Malassezia species.</title>
        <authorList>
            <person name="Sankaranarayanan S.R."/>
            <person name="Ianiri G."/>
            <person name="Coelho M.A."/>
            <person name="Reza M.H."/>
            <person name="Thimmappa B.C."/>
            <person name="Ganguly P."/>
            <person name="Vadnala R.N."/>
            <person name="Sun S."/>
            <person name="Siddharthan R."/>
            <person name="Tellgren-Roth C."/>
            <person name="Dawson T.L."/>
            <person name="Heitman J."/>
            <person name="Sanyal K."/>
        </authorList>
    </citation>
    <scope>NUCLEOTIDE SEQUENCE [LARGE SCALE GENOMIC DNA]</scope>
    <source>
        <strain evidence="6">CBS14141</strain>
    </source>
</reference>
<feature type="domain" description="YEATS" evidence="5">
    <location>
        <begin position="4"/>
        <end position="221"/>
    </location>
</feature>
<dbReference type="PROSITE" id="PS51037">
    <property type="entry name" value="YEATS"/>
    <property type="match status" value="1"/>
</dbReference>
<comment type="domain">
    <text evidence="3">The coiled-coil domain is required for assembly into the NuA4 complex.</text>
</comment>
<accession>A0ABY8EW56</accession>
<comment type="similarity">
    <text evidence="3">Belongs to the YAF9 family.</text>
</comment>
<name>A0ABY8EW56_MALFU</name>
<feature type="compositionally biased region" description="Low complexity" evidence="4">
    <location>
        <begin position="159"/>
        <end position="171"/>
    </location>
</feature>
<dbReference type="PANTHER" id="PTHR23195">
    <property type="entry name" value="YEATS DOMAIN"/>
    <property type="match status" value="1"/>
</dbReference>
<keyword evidence="3" id="KW-0010">Activator</keyword>
<evidence type="ECO:0000313" key="7">
    <source>
        <dbReference type="Proteomes" id="UP000818624"/>
    </source>
</evidence>
<dbReference type="EMBL" id="CP046239">
    <property type="protein sequence ID" value="WFD49769.1"/>
    <property type="molecule type" value="Genomic_DNA"/>
</dbReference>
<keyword evidence="7" id="KW-1185">Reference proteome</keyword>
<gene>
    <name evidence="3 6" type="primary">YAF9</name>
    <name evidence="6" type="ORF">GLX27_004454</name>
</gene>
<evidence type="ECO:0000259" key="5">
    <source>
        <dbReference type="PROSITE" id="PS51037"/>
    </source>
</evidence>
<evidence type="ECO:0000256" key="2">
    <source>
        <dbReference type="PROSITE-ProRule" id="PRU00376"/>
    </source>
</evidence>
<feature type="compositionally biased region" description="Low complexity" evidence="4">
    <location>
        <begin position="178"/>
        <end position="188"/>
    </location>
</feature>
<dbReference type="Proteomes" id="UP000818624">
    <property type="component" value="Chromosome 6"/>
</dbReference>
<comment type="subunit">
    <text evidence="3">Component of the SWR1 chromatin-remodeling complex and of the NuA4 histone acetyltransferase complex.</text>
</comment>
<dbReference type="InterPro" id="IPR005033">
    <property type="entry name" value="YEATS"/>
</dbReference>
<evidence type="ECO:0000256" key="1">
    <source>
        <dbReference type="ARBA" id="ARBA00023242"/>
    </source>
</evidence>
<keyword evidence="3" id="KW-0156">Chromatin regulator</keyword>
<comment type="subcellular location">
    <subcellularLocation>
        <location evidence="3">Nucleus</location>
    </subcellularLocation>
    <subcellularLocation>
        <location evidence="3">Cytoplasm</location>
    </subcellularLocation>
</comment>
<keyword evidence="3" id="KW-0805">Transcription regulation</keyword>
<dbReference type="Gene3D" id="2.60.40.1970">
    <property type="entry name" value="YEATS domain"/>
    <property type="match status" value="1"/>
</dbReference>
<feature type="region of interest" description="Disordered" evidence="4">
    <location>
        <begin position="159"/>
        <end position="195"/>
    </location>
</feature>
<keyword evidence="3" id="KW-0963">Cytoplasm</keyword>
<evidence type="ECO:0000256" key="4">
    <source>
        <dbReference type="SAM" id="MobiDB-lite"/>
    </source>
</evidence>
<protein>
    <recommendedName>
        <fullName evidence="3">Protein AF-9 homolog</fullName>
    </recommendedName>
</protein>
<evidence type="ECO:0000313" key="6">
    <source>
        <dbReference type="EMBL" id="WFD49769.1"/>
    </source>
</evidence>
<sequence length="330" mass="35664">MAKRMRGLAISRPILIGSTATPLTQAERLTAPPDHTHRWTVAVRSAATAPLAAFAADRGTDDASAAIGTRLRDSEVDLHKAVGGKDDLSYFIKRVQFRLHDTYAQPTRNVDRAPFSVTETGWGEFEIQIKIFFVPEAGEKPLTLLHHLKLHPWPSAPVGTSVAAAPATASAPAPPPTDGTAPAPTDGTPAPPLPPAVHSWQYEEIVFPEPLEPFYELLVAHPPTPWPATSAQAFADANDYEAYRRARDANEPAVPPHPVHTPTGHLFEALSLEAQRAEADRIDLARANAVHQLDADRARLIHTEKLLRDTRARIAALEPPAASTAPPRAA</sequence>
<keyword evidence="3" id="KW-0227">DNA damage</keyword>
<organism evidence="6 7">
    <name type="scientific">Malassezia furfur</name>
    <name type="common">Pityriasis versicolor infection agent</name>
    <name type="synonym">Pityrosporum furfur</name>
    <dbReference type="NCBI Taxonomy" id="55194"/>
    <lineage>
        <taxon>Eukaryota</taxon>
        <taxon>Fungi</taxon>
        <taxon>Dikarya</taxon>
        <taxon>Basidiomycota</taxon>
        <taxon>Ustilaginomycotina</taxon>
        <taxon>Malasseziomycetes</taxon>
        <taxon>Malasseziales</taxon>
        <taxon>Malasseziaceae</taxon>
        <taxon>Malassezia</taxon>
    </lineage>
</organism>
<keyword evidence="3" id="KW-0175">Coiled coil</keyword>
<keyword evidence="3" id="KW-0234">DNA repair</keyword>
<keyword evidence="3" id="KW-0804">Transcription</keyword>
<keyword evidence="1 2" id="KW-0539">Nucleus</keyword>
<proteinExistence type="inferred from homology"/>
<dbReference type="Pfam" id="PF03366">
    <property type="entry name" value="YEATS"/>
    <property type="match status" value="1"/>
</dbReference>
<dbReference type="InterPro" id="IPR055129">
    <property type="entry name" value="YEATS_dom"/>
</dbReference>
<evidence type="ECO:0000256" key="3">
    <source>
        <dbReference type="RuleBase" id="RU367117"/>
    </source>
</evidence>